<evidence type="ECO:0000313" key="1">
    <source>
        <dbReference type="EMBL" id="TGD59583.1"/>
    </source>
</evidence>
<dbReference type="Proteomes" id="UP000297407">
    <property type="component" value="Unassembled WGS sequence"/>
</dbReference>
<dbReference type="EMBL" id="SRLH01000001">
    <property type="protein sequence ID" value="TGD59583.1"/>
    <property type="molecule type" value="Genomic_DNA"/>
</dbReference>
<proteinExistence type="predicted"/>
<protein>
    <recommendedName>
        <fullName evidence="3">TfoX N-terminal domain-containing protein</fullName>
    </recommendedName>
</protein>
<dbReference type="OrthoDB" id="963621at2"/>
<dbReference type="RefSeq" id="WP_135524790.1">
    <property type="nucleotide sequence ID" value="NZ_SRLH01000001.1"/>
</dbReference>
<organism evidence="1 2">
    <name type="scientific">Flavobacterium humi</name>
    <dbReference type="NCBI Taxonomy" id="2562683"/>
    <lineage>
        <taxon>Bacteria</taxon>
        <taxon>Pseudomonadati</taxon>
        <taxon>Bacteroidota</taxon>
        <taxon>Flavobacteriia</taxon>
        <taxon>Flavobacteriales</taxon>
        <taxon>Flavobacteriaceae</taxon>
        <taxon>Flavobacterium</taxon>
    </lineage>
</organism>
<evidence type="ECO:0000313" key="2">
    <source>
        <dbReference type="Proteomes" id="UP000297407"/>
    </source>
</evidence>
<sequence>MNEEESTYLGIGKNIPGAQQSQMFGKSCFKSGGKAFICFFQSAMVFKLQGETHREALSLEGAQLFDPSGKNRPMKEWVQVPFAFHRKWPGLAEKALEYVNDSQ</sequence>
<keyword evidence="2" id="KW-1185">Reference proteome</keyword>
<reference evidence="1 2" key="1">
    <citation type="submission" date="2019-04" db="EMBL/GenBank/DDBJ databases">
        <title>Flavobacterium sp. strain DS2-A Genome sequencing and assembly.</title>
        <authorList>
            <person name="Kim I."/>
        </authorList>
    </citation>
    <scope>NUCLEOTIDE SEQUENCE [LARGE SCALE GENOMIC DNA]</scope>
    <source>
        <strain evidence="1 2">DS2-A</strain>
    </source>
</reference>
<gene>
    <name evidence="1" type="ORF">E4635_01215</name>
</gene>
<dbReference type="AlphaFoldDB" id="A0A4Z0LCI8"/>
<comment type="caution">
    <text evidence="1">The sequence shown here is derived from an EMBL/GenBank/DDBJ whole genome shotgun (WGS) entry which is preliminary data.</text>
</comment>
<accession>A0A4Z0LCI8</accession>
<name>A0A4Z0LCI8_9FLAO</name>
<evidence type="ECO:0008006" key="3">
    <source>
        <dbReference type="Google" id="ProtNLM"/>
    </source>
</evidence>